<feature type="compositionally biased region" description="Low complexity" evidence="10">
    <location>
        <begin position="686"/>
        <end position="697"/>
    </location>
</feature>
<evidence type="ECO:0000256" key="11">
    <source>
        <dbReference type="SAM" id="Phobius"/>
    </source>
</evidence>
<comment type="similarity">
    <text evidence="2">Belongs to the ABC transporter superfamily. ABCB family. MHC peptide exporter (TC 3.A.1.209) subfamily.</text>
</comment>
<keyword evidence="6" id="KW-0067">ATP-binding</keyword>
<evidence type="ECO:0000259" key="13">
    <source>
        <dbReference type="PROSITE" id="PS50929"/>
    </source>
</evidence>
<accession>A2GEK8</accession>
<keyword evidence="5" id="KW-0547">Nucleotide-binding</keyword>
<dbReference type="VEuPathDB" id="TrichDB:TVAGG3_0671670"/>
<feature type="transmembrane region" description="Helical" evidence="11">
    <location>
        <begin position="270"/>
        <end position="290"/>
    </location>
</feature>
<feature type="region of interest" description="Disordered" evidence="10">
    <location>
        <begin position="615"/>
        <end position="697"/>
    </location>
</feature>
<dbReference type="FunFam" id="1.20.1560.10:FF:000175">
    <property type="entry name" value="ABC transporter family protein"/>
    <property type="match status" value="1"/>
</dbReference>
<dbReference type="STRING" id="5722.A2GEK8"/>
<dbReference type="GO" id="GO:0012505">
    <property type="term" value="C:endomembrane system"/>
    <property type="evidence" value="ECO:0007669"/>
    <property type="project" value="UniProtKB-SubCell"/>
</dbReference>
<dbReference type="eggNOG" id="KOG0055">
    <property type="taxonomic scope" value="Eukaryota"/>
</dbReference>
<dbReference type="InterPro" id="IPR003593">
    <property type="entry name" value="AAA+_ATPase"/>
</dbReference>
<dbReference type="GO" id="GO:0016020">
    <property type="term" value="C:membrane"/>
    <property type="evidence" value="ECO:0000318"/>
    <property type="project" value="GO_Central"/>
</dbReference>
<dbReference type="PROSITE" id="PS00211">
    <property type="entry name" value="ABC_TRANSPORTER_1"/>
    <property type="match status" value="1"/>
</dbReference>
<feature type="compositionally biased region" description="Basic and acidic residues" evidence="10">
    <location>
        <begin position="646"/>
        <end position="664"/>
    </location>
</feature>
<dbReference type="InterPro" id="IPR036640">
    <property type="entry name" value="ABC1_TM_sf"/>
</dbReference>
<evidence type="ECO:0000256" key="9">
    <source>
        <dbReference type="ARBA" id="ARBA00023136"/>
    </source>
</evidence>
<keyword evidence="15" id="KW-1185">Reference proteome</keyword>
<feature type="domain" description="ABC transporter" evidence="12">
    <location>
        <begin position="373"/>
        <end position="609"/>
    </location>
</feature>
<evidence type="ECO:0000256" key="5">
    <source>
        <dbReference type="ARBA" id="ARBA00022741"/>
    </source>
</evidence>
<sequence length="697" mass="77947">MDPQASSEYSSSDSRSASSFIIQQKFSREENNAARGKIYGVLFSDPWAYLGTIPAIISGATPIFNYLIFGYILNEMRDYSLGTSNNPLHKIGILLAIMSAVAVVTGICRGLTSFMWIRAGSHVSIRIRDEIFTNIMKYDVAFYDTHPIGALLTILGEDSAVLQECFGAQKGLQFQQGGQFVIGTILVFIYNWKLALIALALFPVVAIIVVIFHPHIARHGQARFRNVARSMTIAEETIAAVRTVRGYNREEEDERRFNEQTELGANHDRIIIVLLTFMFTIVLALMWAVVLGDLYYGATMVDNGENAKFGAGQLFSCFGFTMFGSFGLILLMNGINAEQRAIHAGARIMQLLAYQPSLNFDGGETYEPFIGHIKFENVSFCYPTRKVMALKNVSFEIKPGQSVALVGHSGSGKSTCVQLIQRYYDVTEGRITIDGHDIKDLDPHWLHRKMALVSQDPILFQETVKMNVMYGVEKNKTDEEVWAALETANAKKFTLKFEKQLQQLVGDRGSTLSGGQKQRIAIARAVIKDPTILICDEATSALDSESEKKVQAALDKILETRTGIIVAHRLSTIRNANVIYVFDAGEIKEQGNHESLVAAQGFYFNLVKRQLQKEEAKKQKEAEEAKANNNDNKESSGNNSTSEIAEEAKKEDEEKKPEEKKEKEGDPEEYSYSETASKKKDDEEYSYSYSYSSKDKK</sequence>
<evidence type="ECO:0000256" key="4">
    <source>
        <dbReference type="ARBA" id="ARBA00022692"/>
    </source>
</evidence>
<proteinExistence type="inferred from homology"/>
<dbReference type="GO" id="GO:0042626">
    <property type="term" value="F:ATPase-coupled transmembrane transporter activity"/>
    <property type="evidence" value="ECO:0000318"/>
    <property type="project" value="GO_Central"/>
</dbReference>
<dbReference type="InterPro" id="IPR039421">
    <property type="entry name" value="Type_1_exporter"/>
</dbReference>
<dbReference type="Pfam" id="PF00664">
    <property type="entry name" value="ABC_membrane"/>
    <property type="match status" value="1"/>
</dbReference>
<evidence type="ECO:0000256" key="6">
    <source>
        <dbReference type="ARBA" id="ARBA00022840"/>
    </source>
</evidence>
<evidence type="ECO:0000259" key="12">
    <source>
        <dbReference type="PROSITE" id="PS50893"/>
    </source>
</evidence>
<reference evidence="14" key="1">
    <citation type="submission" date="2006-10" db="EMBL/GenBank/DDBJ databases">
        <authorList>
            <person name="Amadeo P."/>
            <person name="Zhao Q."/>
            <person name="Wortman J."/>
            <person name="Fraser-Liggett C."/>
            <person name="Carlton J."/>
        </authorList>
    </citation>
    <scope>NUCLEOTIDE SEQUENCE</scope>
    <source>
        <strain evidence="14">G3</strain>
    </source>
</reference>
<feature type="compositionally biased region" description="Basic and acidic residues" evidence="10">
    <location>
        <begin position="615"/>
        <end position="634"/>
    </location>
</feature>
<dbReference type="SMR" id="A2GEK8"/>
<dbReference type="PROSITE" id="PS50893">
    <property type="entry name" value="ABC_TRANSPORTER_2"/>
    <property type="match status" value="1"/>
</dbReference>
<dbReference type="OMA" id="MIRAFNN"/>
<feature type="transmembrane region" description="Helical" evidence="11">
    <location>
        <begin position="47"/>
        <end position="73"/>
    </location>
</feature>
<dbReference type="FunCoup" id="A2GEK8">
    <property type="interactions" value="143"/>
</dbReference>
<keyword evidence="7" id="KW-1278">Translocase</keyword>
<dbReference type="SUPFAM" id="SSF52540">
    <property type="entry name" value="P-loop containing nucleoside triphosphate hydrolases"/>
    <property type="match status" value="1"/>
</dbReference>
<evidence type="ECO:0000256" key="2">
    <source>
        <dbReference type="ARBA" id="ARBA00006493"/>
    </source>
</evidence>
<dbReference type="KEGG" id="tva:4742042"/>
<dbReference type="PANTHER" id="PTHR43394:SF1">
    <property type="entry name" value="ATP-BINDING CASSETTE SUB-FAMILY B MEMBER 10, MITOCHONDRIAL"/>
    <property type="match status" value="1"/>
</dbReference>
<evidence type="ECO:0000313" key="14">
    <source>
        <dbReference type="EMBL" id="EAX84409.1"/>
    </source>
</evidence>
<feature type="transmembrane region" description="Helical" evidence="11">
    <location>
        <begin position="194"/>
        <end position="216"/>
    </location>
</feature>
<dbReference type="Proteomes" id="UP000001542">
    <property type="component" value="Unassembled WGS sequence"/>
</dbReference>
<dbReference type="CDD" id="cd18577">
    <property type="entry name" value="ABC_6TM_Pgp_ABCB1_D1_like"/>
    <property type="match status" value="1"/>
</dbReference>
<dbReference type="InterPro" id="IPR003439">
    <property type="entry name" value="ABC_transporter-like_ATP-bd"/>
</dbReference>
<dbReference type="InParanoid" id="A2GEK8"/>
<dbReference type="Gene3D" id="1.20.1560.10">
    <property type="entry name" value="ABC transporter type 1, transmembrane domain"/>
    <property type="match status" value="1"/>
</dbReference>
<feature type="domain" description="ABC transmembrane type-1" evidence="13">
    <location>
        <begin position="55"/>
        <end position="340"/>
    </location>
</feature>
<dbReference type="PROSITE" id="PS50929">
    <property type="entry name" value="ABC_TM1F"/>
    <property type="match status" value="1"/>
</dbReference>
<name>A2GEK8_TRIV3</name>
<dbReference type="Pfam" id="PF00005">
    <property type="entry name" value="ABC_tran"/>
    <property type="match status" value="1"/>
</dbReference>
<dbReference type="GO" id="GO:0016887">
    <property type="term" value="F:ATP hydrolysis activity"/>
    <property type="evidence" value="ECO:0007669"/>
    <property type="project" value="InterPro"/>
</dbReference>
<dbReference type="Gene3D" id="3.40.50.300">
    <property type="entry name" value="P-loop containing nucleotide triphosphate hydrolases"/>
    <property type="match status" value="1"/>
</dbReference>
<dbReference type="SMART" id="SM00382">
    <property type="entry name" value="AAA"/>
    <property type="match status" value="1"/>
</dbReference>
<reference evidence="14" key="2">
    <citation type="journal article" date="2007" name="Science">
        <title>Draft genome sequence of the sexually transmitted pathogen Trichomonas vaginalis.</title>
        <authorList>
            <person name="Carlton J.M."/>
            <person name="Hirt R.P."/>
            <person name="Silva J.C."/>
            <person name="Delcher A.L."/>
            <person name="Schatz M."/>
            <person name="Zhao Q."/>
            <person name="Wortman J.R."/>
            <person name="Bidwell S.L."/>
            <person name="Alsmark U.C.M."/>
            <person name="Besteiro S."/>
            <person name="Sicheritz-Ponten T."/>
            <person name="Noel C.J."/>
            <person name="Dacks J.B."/>
            <person name="Foster P.G."/>
            <person name="Simillion C."/>
            <person name="Van de Peer Y."/>
            <person name="Miranda-Saavedra D."/>
            <person name="Barton G.J."/>
            <person name="Westrop G.D."/>
            <person name="Mueller S."/>
            <person name="Dessi D."/>
            <person name="Fiori P.L."/>
            <person name="Ren Q."/>
            <person name="Paulsen I."/>
            <person name="Zhang H."/>
            <person name="Bastida-Corcuera F.D."/>
            <person name="Simoes-Barbosa A."/>
            <person name="Brown M.T."/>
            <person name="Hayes R.D."/>
            <person name="Mukherjee M."/>
            <person name="Okumura C.Y."/>
            <person name="Schneider R."/>
            <person name="Smith A.J."/>
            <person name="Vanacova S."/>
            <person name="Villalvazo M."/>
            <person name="Haas B.J."/>
            <person name="Pertea M."/>
            <person name="Feldblyum T.V."/>
            <person name="Utterback T.R."/>
            <person name="Shu C.L."/>
            <person name="Osoegawa K."/>
            <person name="de Jong P.J."/>
            <person name="Hrdy I."/>
            <person name="Horvathova L."/>
            <person name="Zubacova Z."/>
            <person name="Dolezal P."/>
            <person name="Malik S.B."/>
            <person name="Logsdon J.M. Jr."/>
            <person name="Henze K."/>
            <person name="Gupta A."/>
            <person name="Wang C.C."/>
            <person name="Dunne R.L."/>
            <person name="Upcroft J.A."/>
            <person name="Upcroft P."/>
            <person name="White O."/>
            <person name="Salzberg S.L."/>
            <person name="Tang P."/>
            <person name="Chiu C.-H."/>
            <person name="Lee Y.-S."/>
            <person name="Embley T.M."/>
            <person name="Coombs G.H."/>
            <person name="Mottram J.C."/>
            <person name="Tachezy J."/>
            <person name="Fraser-Liggett C.M."/>
            <person name="Johnson P.J."/>
        </authorList>
    </citation>
    <scope>NUCLEOTIDE SEQUENCE [LARGE SCALE GENOMIC DNA]</scope>
    <source>
        <strain evidence="14">G3</strain>
    </source>
</reference>
<evidence type="ECO:0000256" key="8">
    <source>
        <dbReference type="ARBA" id="ARBA00022989"/>
    </source>
</evidence>
<keyword evidence="9 11" id="KW-0472">Membrane</keyword>
<dbReference type="RefSeq" id="XP_001297339.1">
    <property type="nucleotide sequence ID" value="XM_001297338.1"/>
</dbReference>
<organism evidence="14 15">
    <name type="scientific">Trichomonas vaginalis (strain ATCC PRA-98 / G3)</name>
    <dbReference type="NCBI Taxonomy" id="412133"/>
    <lineage>
        <taxon>Eukaryota</taxon>
        <taxon>Metamonada</taxon>
        <taxon>Parabasalia</taxon>
        <taxon>Trichomonadida</taxon>
        <taxon>Trichomonadidae</taxon>
        <taxon>Trichomonas</taxon>
    </lineage>
</organism>
<keyword evidence="8 11" id="KW-1133">Transmembrane helix</keyword>
<feature type="transmembrane region" description="Helical" evidence="11">
    <location>
        <begin position="310"/>
        <end position="331"/>
    </location>
</feature>
<evidence type="ECO:0000256" key="3">
    <source>
        <dbReference type="ARBA" id="ARBA00022448"/>
    </source>
</evidence>
<dbReference type="OrthoDB" id="6500128at2759"/>
<dbReference type="AlphaFoldDB" id="A2GEK8"/>
<gene>
    <name evidence="14" type="ORF">TVAG_542460</name>
</gene>
<dbReference type="FunFam" id="3.40.50.300:FF:000140">
    <property type="entry name" value="Lipid A export ATP-binding/permease protein MsbA"/>
    <property type="match status" value="1"/>
</dbReference>
<dbReference type="PANTHER" id="PTHR43394">
    <property type="entry name" value="ATP-DEPENDENT PERMEASE MDL1, MITOCHONDRIAL"/>
    <property type="match status" value="1"/>
</dbReference>
<dbReference type="GO" id="GO:0140359">
    <property type="term" value="F:ABC-type transporter activity"/>
    <property type="evidence" value="ECO:0007669"/>
    <property type="project" value="InterPro"/>
</dbReference>
<dbReference type="GO" id="GO:0055085">
    <property type="term" value="P:transmembrane transport"/>
    <property type="evidence" value="ECO:0000318"/>
    <property type="project" value="GO_Central"/>
</dbReference>
<evidence type="ECO:0000256" key="10">
    <source>
        <dbReference type="SAM" id="MobiDB-lite"/>
    </source>
</evidence>
<dbReference type="GO" id="GO:0005524">
    <property type="term" value="F:ATP binding"/>
    <property type="evidence" value="ECO:0007669"/>
    <property type="project" value="UniProtKB-KW"/>
</dbReference>
<dbReference type="SUPFAM" id="SSF90123">
    <property type="entry name" value="ABC transporter transmembrane region"/>
    <property type="match status" value="1"/>
</dbReference>
<dbReference type="EMBL" id="DS115376">
    <property type="protein sequence ID" value="EAX84409.1"/>
    <property type="molecule type" value="Genomic_DNA"/>
</dbReference>
<keyword evidence="4 11" id="KW-0812">Transmembrane</keyword>
<dbReference type="VEuPathDB" id="TrichDB:TVAG_542460"/>
<evidence type="ECO:0000256" key="1">
    <source>
        <dbReference type="ARBA" id="ARBA00004127"/>
    </source>
</evidence>
<dbReference type="InterPro" id="IPR011527">
    <property type="entry name" value="ABC1_TM_dom"/>
</dbReference>
<evidence type="ECO:0000313" key="15">
    <source>
        <dbReference type="Proteomes" id="UP000001542"/>
    </source>
</evidence>
<protein>
    <submittedName>
        <fullName evidence="14">ABC transporter family protein</fullName>
    </submittedName>
</protein>
<dbReference type="InterPro" id="IPR027417">
    <property type="entry name" value="P-loop_NTPase"/>
</dbReference>
<feature type="transmembrane region" description="Helical" evidence="11">
    <location>
        <begin position="93"/>
        <end position="117"/>
    </location>
</feature>
<dbReference type="InterPro" id="IPR017871">
    <property type="entry name" value="ABC_transporter-like_CS"/>
</dbReference>
<comment type="subcellular location">
    <subcellularLocation>
        <location evidence="1">Endomembrane system</location>
        <topology evidence="1">Multi-pass membrane protein</topology>
    </subcellularLocation>
</comment>
<evidence type="ECO:0000256" key="7">
    <source>
        <dbReference type="ARBA" id="ARBA00022967"/>
    </source>
</evidence>
<keyword evidence="3" id="KW-0813">Transport</keyword>